<gene>
    <name evidence="4" type="ORF">ACFFSA_37720</name>
</gene>
<reference evidence="4 5" key="1">
    <citation type="submission" date="2024-09" db="EMBL/GenBank/DDBJ databases">
        <authorList>
            <person name="Sun Q."/>
            <person name="Mori K."/>
        </authorList>
    </citation>
    <scope>NUCLEOTIDE SEQUENCE [LARGE SCALE GENOMIC DNA]</scope>
    <source>
        <strain evidence="4 5">JCM 3143</strain>
    </source>
</reference>
<evidence type="ECO:0000313" key="5">
    <source>
        <dbReference type="Proteomes" id="UP001589532"/>
    </source>
</evidence>
<name>A0ABV5SAZ7_9ACTN</name>
<dbReference type="Proteomes" id="UP001589532">
    <property type="component" value="Unassembled WGS sequence"/>
</dbReference>
<dbReference type="NCBIfam" id="TIGR00350">
    <property type="entry name" value="lytR_cpsA_psr"/>
    <property type="match status" value="1"/>
</dbReference>
<dbReference type="EMBL" id="JBHMBW010000051">
    <property type="protein sequence ID" value="MFB9628846.1"/>
    <property type="molecule type" value="Genomic_DNA"/>
</dbReference>
<evidence type="ECO:0000256" key="2">
    <source>
        <dbReference type="SAM" id="Phobius"/>
    </source>
</evidence>
<proteinExistence type="inferred from homology"/>
<comment type="similarity">
    <text evidence="1">Belongs to the LytR/CpsA/Psr (LCP) family.</text>
</comment>
<comment type="caution">
    <text evidence="4">The sequence shown here is derived from an EMBL/GenBank/DDBJ whole genome shotgun (WGS) entry which is preliminary data.</text>
</comment>
<feature type="domain" description="Cell envelope-related transcriptional attenuator" evidence="3">
    <location>
        <begin position="113"/>
        <end position="262"/>
    </location>
</feature>
<evidence type="ECO:0000313" key="4">
    <source>
        <dbReference type="EMBL" id="MFB9628846.1"/>
    </source>
</evidence>
<evidence type="ECO:0000259" key="3">
    <source>
        <dbReference type="Pfam" id="PF03816"/>
    </source>
</evidence>
<organism evidence="4 5">
    <name type="scientific">Nonomuraea helvata</name>
    <dbReference type="NCBI Taxonomy" id="37484"/>
    <lineage>
        <taxon>Bacteria</taxon>
        <taxon>Bacillati</taxon>
        <taxon>Actinomycetota</taxon>
        <taxon>Actinomycetes</taxon>
        <taxon>Streptosporangiales</taxon>
        <taxon>Streptosporangiaceae</taxon>
        <taxon>Nonomuraea</taxon>
    </lineage>
</organism>
<keyword evidence="5" id="KW-1185">Reference proteome</keyword>
<accession>A0ABV5SAZ7</accession>
<keyword evidence="2" id="KW-0472">Membrane</keyword>
<dbReference type="Gene3D" id="3.40.630.190">
    <property type="entry name" value="LCP protein"/>
    <property type="match status" value="1"/>
</dbReference>
<dbReference type="Pfam" id="PF03816">
    <property type="entry name" value="LytR_cpsA_psr"/>
    <property type="match status" value="1"/>
</dbReference>
<evidence type="ECO:0000256" key="1">
    <source>
        <dbReference type="ARBA" id="ARBA00006068"/>
    </source>
</evidence>
<keyword evidence="2" id="KW-0812">Transmembrane</keyword>
<dbReference type="PANTHER" id="PTHR33392">
    <property type="entry name" value="POLYISOPRENYL-TEICHOIC ACID--PEPTIDOGLYCAN TEICHOIC ACID TRANSFERASE TAGU"/>
    <property type="match status" value="1"/>
</dbReference>
<sequence>MDDLKLLRDLGGELGHEPPATLVRQRERLLHARPRRRWAGWWAAGLVAVATATAVAVPTVLIADRHTAAPPAGSQAVDMSGARNILVIGSDTREGEGNAKYGPMLARQGLGKRSDTIMIVHVPADRGQATAVSVPRDSMVTIPRCGSSPARTDMVNSAYDTGGADCLKRTLESLTGLRIQHSVEVDFTGFKGMVDALGGVQVTLPTAVDDKKSKLKLPAGKSMLNGEAALGYVRLRYYNDGSDIQRIKRQQGLVMAMFKKARSGLKSPDQLKSFLGAVRKSVKTDLSVESMYELATELSRTKLSLVTVPWEPHPEDKNRVQWKQPEAEQLFKQLR</sequence>
<dbReference type="PANTHER" id="PTHR33392:SF6">
    <property type="entry name" value="POLYISOPRENYL-TEICHOIC ACID--PEPTIDOGLYCAN TEICHOIC ACID TRANSFERASE TAGU"/>
    <property type="match status" value="1"/>
</dbReference>
<dbReference type="InterPro" id="IPR050922">
    <property type="entry name" value="LytR/CpsA/Psr_CW_biosynth"/>
</dbReference>
<dbReference type="InterPro" id="IPR004474">
    <property type="entry name" value="LytR_CpsA_psr"/>
</dbReference>
<dbReference type="RefSeq" id="WP_344998642.1">
    <property type="nucleotide sequence ID" value="NZ_BAAAXV010000009.1"/>
</dbReference>
<feature type="transmembrane region" description="Helical" evidence="2">
    <location>
        <begin position="38"/>
        <end position="61"/>
    </location>
</feature>
<protein>
    <submittedName>
        <fullName evidence="4">LCP family protein</fullName>
    </submittedName>
</protein>
<keyword evidence="2" id="KW-1133">Transmembrane helix</keyword>